<dbReference type="Pfam" id="PF01882">
    <property type="entry name" value="DUF58"/>
    <property type="match status" value="1"/>
</dbReference>
<keyword evidence="2" id="KW-1133">Transmembrane helix</keyword>
<keyword evidence="5" id="KW-1185">Reference proteome</keyword>
<dbReference type="PANTHER" id="PTHR34351:SF1">
    <property type="entry name" value="SLR1927 PROTEIN"/>
    <property type="match status" value="1"/>
</dbReference>
<dbReference type="EMBL" id="BONR01000001">
    <property type="protein sequence ID" value="GIG54159.1"/>
    <property type="molecule type" value="Genomic_DNA"/>
</dbReference>
<dbReference type="InterPro" id="IPR002881">
    <property type="entry name" value="DUF58"/>
</dbReference>
<evidence type="ECO:0000313" key="5">
    <source>
        <dbReference type="Proteomes" id="UP000652354"/>
    </source>
</evidence>
<evidence type="ECO:0000259" key="3">
    <source>
        <dbReference type="Pfam" id="PF01882"/>
    </source>
</evidence>
<feature type="region of interest" description="Disordered" evidence="1">
    <location>
        <begin position="1"/>
        <end position="32"/>
    </location>
</feature>
<evidence type="ECO:0000313" key="4">
    <source>
        <dbReference type="EMBL" id="GIG54159.1"/>
    </source>
</evidence>
<organism evidence="4 5">
    <name type="scientific">Demequina activiva</name>
    <dbReference type="NCBI Taxonomy" id="1582364"/>
    <lineage>
        <taxon>Bacteria</taxon>
        <taxon>Bacillati</taxon>
        <taxon>Actinomycetota</taxon>
        <taxon>Actinomycetes</taxon>
        <taxon>Micrococcales</taxon>
        <taxon>Demequinaceae</taxon>
        <taxon>Demequina</taxon>
    </lineage>
</organism>
<dbReference type="Proteomes" id="UP000652354">
    <property type="component" value="Unassembled WGS sequence"/>
</dbReference>
<gene>
    <name evidence="4" type="ORF">Dac01nite_09110</name>
</gene>
<dbReference type="RefSeq" id="WP_203653660.1">
    <property type="nucleotide sequence ID" value="NZ_BONR01000001.1"/>
</dbReference>
<feature type="transmembrane region" description="Helical" evidence="2">
    <location>
        <begin position="102"/>
        <end position="121"/>
    </location>
</feature>
<dbReference type="AlphaFoldDB" id="A0A919UG73"/>
<dbReference type="PANTHER" id="PTHR34351">
    <property type="entry name" value="SLR1927 PROTEIN-RELATED"/>
    <property type="match status" value="1"/>
</dbReference>
<reference evidence="4" key="1">
    <citation type="submission" date="2021-01" db="EMBL/GenBank/DDBJ databases">
        <title>Whole genome shotgun sequence of Demequina activiva NBRC 110675.</title>
        <authorList>
            <person name="Komaki H."/>
            <person name="Tamura T."/>
        </authorList>
    </citation>
    <scope>NUCLEOTIDE SEQUENCE</scope>
    <source>
        <strain evidence="4">NBRC 110675</strain>
    </source>
</reference>
<comment type="caution">
    <text evidence="4">The sequence shown here is derived from an EMBL/GenBank/DDBJ whole genome shotgun (WGS) entry which is preliminary data.</text>
</comment>
<evidence type="ECO:0000256" key="1">
    <source>
        <dbReference type="SAM" id="MobiDB-lite"/>
    </source>
</evidence>
<feature type="transmembrane region" description="Helical" evidence="2">
    <location>
        <begin position="75"/>
        <end position="96"/>
    </location>
</feature>
<keyword evidence="2" id="KW-0812">Transmembrane</keyword>
<accession>A0A919UG73</accession>
<sequence length="466" mass="50029">MSRGSTGRTRADRTAAGHTRTGYTRSGVTRAGTRTRTQLTGESRGRWVALGLWALHATRTASDAVRHAWTEARSVVTPAGWAAIAWVVVGLVLGLAFGWGEFLIGAAVGLVLLLMALPFLLGREQYVVDFSLGHDAVVAGTDAAGEIVVTNPRARIALPGRVDVPVGEGLIDFHVPLLRRGHEHREAIVIPAPHRGIVDVGPATTSRSDPLQLLLREFHWAEVRTLFIHPVTIAIPSTSMGFIRDLEGRTTRTITNEDISFHAVREYARGDAQRQIHWKSTAKTGTLMVRQFEETRRSTISILLDLDERSYSSPIEFEMAVSAVGSLGVRAIRDGRDVEVVVSGEVPEFAQASVRSLSALRVTTPRALLDDLAGVDAGVDVVALPTLARMLVDSSAETSLAFLVTGSSALLPHLQSAALAFPSDVAVAAVVCDPQSEPSMHAVGRTRVLSLGILDDLRQLLARGAT</sequence>
<keyword evidence="2" id="KW-0472">Membrane</keyword>
<evidence type="ECO:0000256" key="2">
    <source>
        <dbReference type="SAM" id="Phobius"/>
    </source>
</evidence>
<proteinExistence type="predicted"/>
<feature type="compositionally biased region" description="Polar residues" evidence="1">
    <location>
        <begin position="21"/>
        <end position="32"/>
    </location>
</feature>
<name>A0A919UG73_9MICO</name>
<feature type="domain" description="DUF58" evidence="3">
    <location>
        <begin position="264"/>
        <end position="345"/>
    </location>
</feature>
<protein>
    <recommendedName>
        <fullName evidence="3">DUF58 domain-containing protein</fullName>
    </recommendedName>
</protein>